<proteinExistence type="predicted"/>
<reference evidence="3 4" key="1">
    <citation type="submission" date="2014-07" db="EMBL/GenBank/DDBJ databases">
        <title>Draft genome sequence of Thalassospira xianhensis P-4 (MCCC 1A02616).</title>
        <authorList>
            <person name="Lai Q."/>
            <person name="Shao Z."/>
        </authorList>
    </citation>
    <scope>NUCLEOTIDE SEQUENCE [LARGE SCALE GENOMIC DNA]</scope>
    <source>
        <strain evidence="3 4">MCCC 1A02616</strain>
    </source>
</reference>
<dbReference type="RefSeq" id="WP_114120815.1">
    <property type="nucleotide sequence ID" value="NZ_JPWA01000003.1"/>
</dbReference>
<accession>A0A367UIN5</accession>
<dbReference type="InterPro" id="IPR041685">
    <property type="entry name" value="AAA_GajA/Old/RecF-like"/>
</dbReference>
<protein>
    <submittedName>
        <fullName evidence="3">ATPase AAA</fullName>
    </submittedName>
</protein>
<dbReference type="Pfam" id="PF13175">
    <property type="entry name" value="AAA_15"/>
    <property type="match status" value="1"/>
</dbReference>
<dbReference type="InterPro" id="IPR027417">
    <property type="entry name" value="P-loop_NTPase"/>
</dbReference>
<dbReference type="InterPro" id="IPR034139">
    <property type="entry name" value="TOPRIM_OLD"/>
</dbReference>
<dbReference type="CDD" id="cd01026">
    <property type="entry name" value="TOPRIM_OLD"/>
    <property type="match status" value="1"/>
</dbReference>
<evidence type="ECO:0000259" key="1">
    <source>
        <dbReference type="Pfam" id="PF13175"/>
    </source>
</evidence>
<evidence type="ECO:0000313" key="4">
    <source>
        <dbReference type="Proteomes" id="UP000252419"/>
    </source>
</evidence>
<evidence type="ECO:0000313" key="3">
    <source>
        <dbReference type="EMBL" id="RCK07164.1"/>
    </source>
</evidence>
<organism evidence="3 4">
    <name type="scientific">Thalassospira xianhensis MCCC 1A02616</name>
    <dbReference type="NCBI Taxonomy" id="1177929"/>
    <lineage>
        <taxon>Bacteria</taxon>
        <taxon>Pseudomonadati</taxon>
        <taxon>Pseudomonadota</taxon>
        <taxon>Alphaproteobacteria</taxon>
        <taxon>Rhodospirillales</taxon>
        <taxon>Thalassospiraceae</taxon>
        <taxon>Thalassospira</taxon>
    </lineage>
</organism>
<dbReference type="SUPFAM" id="SSF52540">
    <property type="entry name" value="P-loop containing nucleoside triphosphate hydrolases"/>
    <property type="match status" value="1"/>
</dbReference>
<feature type="domain" description="OLD protein-like TOPRIM" evidence="2">
    <location>
        <begin position="458"/>
        <end position="522"/>
    </location>
</feature>
<dbReference type="AlphaFoldDB" id="A0A367UIN5"/>
<evidence type="ECO:0000259" key="2">
    <source>
        <dbReference type="Pfam" id="PF20469"/>
    </source>
</evidence>
<keyword evidence="4" id="KW-1185">Reference proteome</keyword>
<feature type="domain" description="Endonuclease GajA/Old nuclease/RecF-like AAA" evidence="1">
    <location>
        <begin position="1"/>
        <end position="388"/>
    </location>
</feature>
<dbReference type="EMBL" id="JPWA01000003">
    <property type="protein sequence ID" value="RCK07164.1"/>
    <property type="molecule type" value="Genomic_DNA"/>
</dbReference>
<sequence>MRLKSISIRKFRRLNDVSIDFDNKETVFVGSNNSGKTSATAAVRSFLGNREFKIHDFSILSISSIDSYDPEKEKRLPQIELDLWFHIDPESVAFGQVFALTTSLAADFSEIGMRCAFAVDDVAELWKHYDTAFPKREDSTRKRSLSFFLGIEGNLRKYFGIKLSSLQRLEQELVATPLAAQEGKKILNSLLRVDFVDAQRNIDDENAARSNRLSDAFATYYRRNLEQADLAEEAISVIEQNNENLTKHYGERFRPLMEMIGGLGLPSGNDRAIKVVSTLSSEVALRGNTELFYVDVNTNHELPEAYNGLGFKNLVFMAIQVDHFYRQWLATEENRPLFQMIFIEEPEVHLHAQVQQTFIRQMWDVLTADAPREETKPQLTITTHSSHILDTVDFSKIRYFRRCQIKDEQDEATFQGTTVHSLQQFQPEPIELGGEIIEPNQALSFLKKYLRLTHCDLFFSDAAILVEGSAEKLLLNRMIDISAKELNKKYLTILEVGGAYGMRFSGLLEFLEIPYLIITDIDSVDPVRNRANCVATLAGAVSSNATLGYFFGETGVAELSAKSFDDCLQAEGMRFVAFQKPVAVNRQGNAHTFHGRTLEEAFVYENIEHFHEDGLSIGIDLPDDPTELQEAVWKRIKSDTFKKTEFAMDVLAYELPEEEDKEANAERNRDWNVPNYIAEGLKWLETRLSQNQGAGE</sequence>
<dbReference type="Gene3D" id="3.40.50.300">
    <property type="entry name" value="P-loop containing nucleotide triphosphate hydrolases"/>
    <property type="match status" value="1"/>
</dbReference>
<gene>
    <name evidence="3" type="ORF">TH5_04280</name>
</gene>
<dbReference type="Proteomes" id="UP000252419">
    <property type="component" value="Unassembled WGS sequence"/>
</dbReference>
<comment type="caution">
    <text evidence="3">The sequence shown here is derived from an EMBL/GenBank/DDBJ whole genome shotgun (WGS) entry which is preliminary data.</text>
</comment>
<dbReference type="Pfam" id="PF20469">
    <property type="entry name" value="OLD-like_TOPRIM"/>
    <property type="match status" value="1"/>
</dbReference>
<dbReference type="InterPro" id="IPR051396">
    <property type="entry name" value="Bact_Antivir_Def_Nuclease"/>
</dbReference>
<dbReference type="PANTHER" id="PTHR43581:SF2">
    <property type="entry name" value="EXCINUCLEASE ATPASE SUBUNIT"/>
    <property type="match status" value="1"/>
</dbReference>
<name>A0A367UIN5_9PROT</name>
<dbReference type="PANTHER" id="PTHR43581">
    <property type="entry name" value="ATP/GTP PHOSPHATASE"/>
    <property type="match status" value="1"/>
</dbReference>